<dbReference type="Proteomes" id="UP000001977">
    <property type="component" value="Chromosome"/>
</dbReference>
<proteinExistence type="inferred from homology"/>
<evidence type="ECO:0000256" key="1">
    <source>
        <dbReference type="ARBA" id="ARBA00022679"/>
    </source>
</evidence>
<feature type="domain" description="N-acetyltransferase" evidence="4">
    <location>
        <begin position="34"/>
        <end position="190"/>
    </location>
</feature>
<dbReference type="GO" id="GO:0005737">
    <property type="term" value="C:cytoplasm"/>
    <property type="evidence" value="ECO:0007669"/>
    <property type="project" value="TreeGrafter"/>
</dbReference>
<dbReference type="InterPro" id="IPR016181">
    <property type="entry name" value="Acyl_CoA_acyltransferase"/>
</dbReference>
<dbReference type="HOGENOM" id="CLU_013985_40_1_4"/>
<dbReference type="InterPro" id="IPR000182">
    <property type="entry name" value="GNAT_dom"/>
</dbReference>
<dbReference type="PANTHER" id="PTHR43792">
    <property type="entry name" value="GNAT FAMILY, PUTATIVE (AFU_ORTHOLOGUE AFUA_3G00765)-RELATED-RELATED"/>
    <property type="match status" value="1"/>
</dbReference>
<organism evidence="5 6">
    <name type="scientific">Bordetella avium (strain 197N)</name>
    <dbReference type="NCBI Taxonomy" id="360910"/>
    <lineage>
        <taxon>Bacteria</taxon>
        <taxon>Pseudomonadati</taxon>
        <taxon>Pseudomonadota</taxon>
        <taxon>Betaproteobacteria</taxon>
        <taxon>Burkholderiales</taxon>
        <taxon>Alcaligenaceae</taxon>
        <taxon>Bordetella</taxon>
    </lineage>
</organism>
<dbReference type="STRING" id="360910.BAV0648"/>
<dbReference type="eggNOG" id="COG1670">
    <property type="taxonomic scope" value="Bacteria"/>
</dbReference>
<name>Q2KXI6_BORA1</name>
<dbReference type="EMBL" id="AM167904">
    <property type="protein sequence ID" value="CAJ48253.1"/>
    <property type="molecule type" value="Genomic_DNA"/>
</dbReference>
<dbReference type="Gene3D" id="3.40.630.30">
    <property type="match status" value="1"/>
</dbReference>
<gene>
    <name evidence="5" type="primary">rimJ</name>
    <name evidence="5" type="ordered locus">BAV0648</name>
</gene>
<protein>
    <submittedName>
        <fullName evidence="5">Ribosomal-protein-alanine acetyltransferase</fullName>
        <ecNumber evidence="5">2.3.1.128</ecNumber>
    </submittedName>
</protein>
<sequence length="194" mass="22173">MARLHGARHAMTLILPFSNYSLQRASVADAAARCDYQWRNRERLRPWEPLRDEAYYTISGVVARCLEQERQMALGNALYFVIKRRDDGAMAGECGFTNIVRGPFQACYLGFSLDGREEGRGLMQAALQIAIAQVFQSLRLHRIMANYRPENTRSGALLSRLGFVKEGYARRYLKINGVWQDHVLTARTNEDEPD</sequence>
<reference evidence="5 6" key="1">
    <citation type="journal article" date="2006" name="J. Bacteriol.">
        <title>Comparison of the genome sequence of the poultry pathogen Bordetella avium with those of B. bronchiseptica, B. pertussis, and B. parapertussis reveals extensive diversity in surface structures associated with host interaction.</title>
        <authorList>
            <person name="Sebaihia M."/>
            <person name="Preston A."/>
            <person name="Maskell D.J."/>
            <person name="Kuzmiak H."/>
            <person name="Connell T.D."/>
            <person name="King N.D."/>
            <person name="Orndorff P.E."/>
            <person name="Miyamoto D.M."/>
            <person name="Thomson N.R."/>
            <person name="Harris D."/>
            <person name="Goble A."/>
            <person name="Lord A."/>
            <person name="Murphy L."/>
            <person name="Quail M.A."/>
            <person name="Rutter S."/>
            <person name="Squares R."/>
            <person name="Squares S."/>
            <person name="Woodward J."/>
            <person name="Parkhill J."/>
            <person name="Temple L.M."/>
        </authorList>
    </citation>
    <scope>NUCLEOTIDE SEQUENCE [LARGE SCALE GENOMIC DNA]</scope>
    <source>
        <strain evidence="5 6">197N</strain>
    </source>
</reference>
<dbReference type="GO" id="GO:0008999">
    <property type="term" value="F:protein-N-terminal-alanine acetyltransferase activity"/>
    <property type="evidence" value="ECO:0007669"/>
    <property type="project" value="TreeGrafter"/>
</dbReference>
<keyword evidence="6" id="KW-1185">Reference proteome</keyword>
<dbReference type="SUPFAM" id="SSF55729">
    <property type="entry name" value="Acyl-CoA N-acyltransferases (Nat)"/>
    <property type="match status" value="1"/>
</dbReference>
<dbReference type="PANTHER" id="PTHR43792:SF8">
    <property type="entry name" value="[RIBOSOMAL PROTEIN US5]-ALANINE N-ACETYLTRANSFERASE"/>
    <property type="match status" value="1"/>
</dbReference>
<evidence type="ECO:0000313" key="5">
    <source>
        <dbReference type="EMBL" id="CAJ48253.1"/>
    </source>
</evidence>
<keyword evidence="1 5" id="KW-0808">Transferase</keyword>
<evidence type="ECO:0000259" key="4">
    <source>
        <dbReference type="PROSITE" id="PS51186"/>
    </source>
</evidence>
<comment type="similarity">
    <text evidence="3">Belongs to the acetyltransferase family. RimJ subfamily.</text>
</comment>
<keyword evidence="2 5" id="KW-0012">Acyltransferase</keyword>
<evidence type="ECO:0000313" key="6">
    <source>
        <dbReference type="Proteomes" id="UP000001977"/>
    </source>
</evidence>
<dbReference type="InterPro" id="IPR051531">
    <property type="entry name" value="N-acetyltransferase"/>
</dbReference>
<dbReference type="EC" id="2.3.1.128" evidence="5"/>
<dbReference type="AlphaFoldDB" id="Q2KXI6"/>
<dbReference type="Pfam" id="PF13302">
    <property type="entry name" value="Acetyltransf_3"/>
    <property type="match status" value="1"/>
</dbReference>
<evidence type="ECO:0000256" key="2">
    <source>
        <dbReference type="ARBA" id="ARBA00023315"/>
    </source>
</evidence>
<evidence type="ECO:0000256" key="3">
    <source>
        <dbReference type="ARBA" id="ARBA00038502"/>
    </source>
</evidence>
<dbReference type="PROSITE" id="PS51186">
    <property type="entry name" value="GNAT"/>
    <property type="match status" value="1"/>
</dbReference>
<accession>Q2KXI6</accession>
<dbReference type="KEGG" id="bav:BAV0648"/>